<dbReference type="InterPro" id="IPR041118">
    <property type="entry name" value="Rx_N"/>
</dbReference>
<reference evidence="7 8" key="1">
    <citation type="submission" date="2019-07" db="EMBL/GenBank/DDBJ databases">
        <title>De Novo Assembly of kiwifruit Actinidia rufa.</title>
        <authorList>
            <person name="Sugita-Konishi S."/>
            <person name="Sato K."/>
            <person name="Mori E."/>
            <person name="Abe Y."/>
            <person name="Kisaki G."/>
            <person name="Hamano K."/>
            <person name="Suezawa K."/>
            <person name="Otani M."/>
            <person name="Fukuda T."/>
            <person name="Manabe T."/>
            <person name="Gomi K."/>
            <person name="Tabuchi M."/>
            <person name="Akimitsu K."/>
            <person name="Kataoka I."/>
        </authorList>
    </citation>
    <scope>NUCLEOTIDE SEQUENCE [LARGE SCALE GENOMIC DNA]</scope>
    <source>
        <strain evidence="8">cv. Fuchu</strain>
    </source>
</reference>
<name>A0A7J0F2B7_9ERIC</name>
<sequence length="279" mass="31654">MATALLIPAATVILNNLIPLANQQIGFAWGFEKDLKRLHRRLTTIQALLCDAERRRIASEAMRNWLKNLKVATCEAENVLGEFAYEDLRRQLEIQNRMRYKVRNFFSSSNPMAFRLKMAPKVKNINLLFDEICKDANDIGLRPADQLINAIVEPSEFRLTHPFVDDSKVVGRDGDVSAVIDTLIDSTTKDDLSVIAIVGMAGLGKTTLAQLVYKDDKVVKYFGGQRIWICVSVDFKVERILNEMVQSLSGDKYDSPNIEGMVKKLGEKLKWKKIFTCIR</sequence>
<dbReference type="PANTHER" id="PTHR36766">
    <property type="entry name" value="PLANT BROAD-SPECTRUM MILDEW RESISTANCE PROTEIN RPW8"/>
    <property type="match status" value="1"/>
</dbReference>
<protein>
    <recommendedName>
        <fullName evidence="9">NB-ARC domain-containing disease resistance protein</fullName>
    </recommendedName>
</protein>
<evidence type="ECO:0000256" key="3">
    <source>
        <dbReference type="ARBA" id="ARBA00022821"/>
    </source>
</evidence>
<dbReference type="Gene3D" id="1.20.5.4130">
    <property type="match status" value="1"/>
</dbReference>
<dbReference type="Pfam" id="PF00931">
    <property type="entry name" value="NB-ARC"/>
    <property type="match status" value="1"/>
</dbReference>
<dbReference type="InterPro" id="IPR027417">
    <property type="entry name" value="P-loop_NTPase"/>
</dbReference>
<dbReference type="GO" id="GO:0006952">
    <property type="term" value="P:defense response"/>
    <property type="evidence" value="ECO:0007669"/>
    <property type="project" value="UniProtKB-KW"/>
</dbReference>
<evidence type="ECO:0000259" key="5">
    <source>
        <dbReference type="Pfam" id="PF00931"/>
    </source>
</evidence>
<accession>A0A7J0F2B7</accession>
<keyword evidence="3" id="KW-0611">Plant defense</keyword>
<feature type="domain" description="Disease resistance N-terminal" evidence="6">
    <location>
        <begin position="11"/>
        <end position="97"/>
    </location>
</feature>
<dbReference type="SUPFAM" id="SSF52540">
    <property type="entry name" value="P-loop containing nucleoside triphosphate hydrolases"/>
    <property type="match status" value="1"/>
</dbReference>
<feature type="domain" description="NB-ARC" evidence="5">
    <location>
        <begin position="175"/>
        <end position="273"/>
    </location>
</feature>
<dbReference type="AlphaFoldDB" id="A0A7J0F2B7"/>
<dbReference type="EMBL" id="BJWL01000008">
    <property type="protein sequence ID" value="GFY92824.1"/>
    <property type="molecule type" value="Genomic_DNA"/>
</dbReference>
<evidence type="ECO:0000313" key="8">
    <source>
        <dbReference type="Proteomes" id="UP000585474"/>
    </source>
</evidence>
<evidence type="ECO:0000256" key="4">
    <source>
        <dbReference type="ARBA" id="ARBA00022840"/>
    </source>
</evidence>
<keyword evidence="1" id="KW-0677">Repeat</keyword>
<dbReference type="PANTHER" id="PTHR36766:SF70">
    <property type="entry name" value="DISEASE RESISTANCE PROTEIN RGA4"/>
    <property type="match status" value="1"/>
</dbReference>
<dbReference type="InterPro" id="IPR002182">
    <property type="entry name" value="NB-ARC"/>
</dbReference>
<evidence type="ECO:0000256" key="2">
    <source>
        <dbReference type="ARBA" id="ARBA00022741"/>
    </source>
</evidence>
<dbReference type="Pfam" id="PF18052">
    <property type="entry name" value="Rx_N"/>
    <property type="match status" value="1"/>
</dbReference>
<proteinExistence type="predicted"/>
<evidence type="ECO:0000256" key="1">
    <source>
        <dbReference type="ARBA" id="ARBA00022737"/>
    </source>
</evidence>
<dbReference type="GO" id="GO:0043531">
    <property type="term" value="F:ADP binding"/>
    <property type="evidence" value="ECO:0007669"/>
    <property type="project" value="InterPro"/>
</dbReference>
<evidence type="ECO:0000313" key="7">
    <source>
        <dbReference type="EMBL" id="GFY92824.1"/>
    </source>
</evidence>
<gene>
    <name evidence="7" type="ORF">Acr_08g0012200</name>
</gene>
<dbReference type="GO" id="GO:0005524">
    <property type="term" value="F:ATP binding"/>
    <property type="evidence" value="ECO:0007669"/>
    <property type="project" value="UniProtKB-KW"/>
</dbReference>
<organism evidence="7 8">
    <name type="scientific">Actinidia rufa</name>
    <dbReference type="NCBI Taxonomy" id="165716"/>
    <lineage>
        <taxon>Eukaryota</taxon>
        <taxon>Viridiplantae</taxon>
        <taxon>Streptophyta</taxon>
        <taxon>Embryophyta</taxon>
        <taxon>Tracheophyta</taxon>
        <taxon>Spermatophyta</taxon>
        <taxon>Magnoliopsida</taxon>
        <taxon>eudicotyledons</taxon>
        <taxon>Gunneridae</taxon>
        <taxon>Pentapetalae</taxon>
        <taxon>asterids</taxon>
        <taxon>Ericales</taxon>
        <taxon>Actinidiaceae</taxon>
        <taxon>Actinidia</taxon>
    </lineage>
</organism>
<dbReference type="OrthoDB" id="2018467at2759"/>
<keyword evidence="8" id="KW-1185">Reference proteome</keyword>
<dbReference type="Proteomes" id="UP000585474">
    <property type="component" value="Unassembled WGS sequence"/>
</dbReference>
<comment type="caution">
    <text evidence="7">The sequence shown here is derived from an EMBL/GenBank/DDBJ whole genome shotgun (WGS) entry which is preliminary data.</text>
</comment>
<evidence type="ECO:0000259" key="6">
    <source>
        <dbReference type="Pfam" id="PF18052"/>
    </source>
</evidence>
<keyword evidence="2" id="KW-0547">Nucleotide-binding</keyword>
<dbReference type="Gene3D" id="3.40.50.300">
    <property type="entry name" value="P-loop containing nucleotide triphosphate hydrolases"/>
    <property type="match status" value="1"/>
</dbReference>
<keyword evidence="4" id="KW-0067">ATP-binding</keyword>
<evidence type="ECO:0008006" key="9">
    <source>
        <dbReference type="Google" id="ProtNLM"/>
    </source>
</evidence>